<dbReference type="Proteomes" id="UP000198583">
    <property type="component" value="Unassembled WGS sequence"/>
</dbReference>
<accession>A0A1I6FJR1</accession>
<proteinExistence type="predicted"/>
<evidence type="ECO:0000313" key="2">
    <source>
        <dbReference type="Proteomes" id="UP000198583"/>
    </source>
</evidence>
<keyword evidence="2" id="KW-1185">Reference proteome</keyword>
<dbReference type="EMBL" id="FOYL01000032">
    <property type="protein sequence ID" value="SFR30186.1"/>
    <property type="molecule type" value="Genomic_DNA"/>
</dbReference>
<gene>
    <name evidence="1" type="ORF">SAMN04488564_1322</name>
</gene>
<evidence type="ECO:0000313" key="1">
    <source>
        <dbReference type="EMBL" id="SFR30186.1"/>
    </source>
</evidence>
<dbReference type="AlphaFoldDB" id="A0A1I6FJR1"/>
<organism evidence="1 2">
    <name type="scientific">Lentzea waywayandensis</name>
    <dbReference type="NCBI Taxonomy" id="84724"/>
    <lineage>
        <taxon>Bacteria</taxon>
        <taxon>Bacillati</taxon>
        <taxon>Actinomycetota</taxon>
        <taxon>Actinomycetes</taxon>
        <taxon>Pseudonocardiales</taxon>
        <taxon>Pseudonocardiaceae</taxon>
        <taxon>Lentzea</taxon>
    </lineage>
</organism>
<sequence length="39" mass="3889">MVRAGADVVASVSDHPLGVLLCAIALGQLLYVPPAGDQA</sequence>
<reference evidence="2" key="1">
    <citation type="submission" date="2016-10" db="EMBL/GenBank/DDBJ databases">
        <authorList>
            <person name="Varghese N."/>
            <person name="Submissions S."/>
        </authorList>
    </citation>
    <scope>NUCLEOTIDE SEQUENCE [LARGE SCALE GENOMIC DNA]</scope>
    <source>
        <strain evidence="2">DSM 44232</strain>
    </source>
</reference>
<protein>
    <submittedName>
        <fullName evidence="1">Uncharacterized protein</fullName>
    </submittedName>
</protein>
<name>A0A1I6FJR1_9PSEU</name>